<proteinExistence type="predicted"/>
<accession>A0A6J7GI52</accession>
<dbReference type="Pfam" id="PF17338">
    <property type="entry name" value="GP88"/>
    <property type="match status" value="1"/>
</dbReference>
<reference evidence="2" key="1">
    <citation type="submission" date="2020-05" db="EMBL/GenBank/DDBJ databases">
        <authorList>
            <person name="Chiriac C."/>
            <person name="Salcher M."/>
            <person name="Ghai R."/>
            <person name="Kavagutti S V."/>
        </authorList>
    </citation>
    <scope>NUCLEOTIDE SEQUENCE</scope>
</reference>
<protein>
    <submittedName>
        <fullName evidence="2">Unannotated protein</fullName>
    </submittedName>
</protein>
<organism evidence="2">
    <name type="scientific">freshwater metagenome</name>
    <dbReference type="NCBI Taxonomy" id="449393"/>
    <lineage>
        <taxon>unclassified sequences</taxon>
        <taxon>metagenomes</taxon>
        <taxon>ecological metagenomes</taxon>
    </lineage>
</organism>
<sequence length="244" mass="26982">MTTNTLTLKRSNDRKVANLVTKNGKQAAIANTFGLPAGKDFSCPGATSVCESVCYAGKLEKLFKGVKANLLHNWSLLKDSDQDTMQNLLTNMINDFRADCVKKNAPMLFRIHWDGDFFNDEYTHAWKNVILNNPDIQFWVYTRVKSAALILKGIENLSLYFSADSDNVKTAIDLKINSGVRMAYLAKNFTIGQADVKEMTGKPAAKCPENNKQIPLISTNGSACVSCSLCVYSKSDIIFSASKK</sequence>
<dbReference type="InterPro" id="IPR020290">
    <property type="entry name" value="Gp88"/>
</dbReference>
<dbReference type="EMBL" id="CAFBML010000068">
    <property type="protein sequence ID" value="CAB4904120.1"/>
    <property type="molecule type" value="Genomic_DNA"/>
</dbReference>
<dbReference type="AlphaFoldDB" id="A0A6J7GI52"/>
<name>A0A6J7GI52_9ZZZZ</name>
<gene>
    <name evidence="2" type="ORF">UFOPK3592_00616</name>
</gene>
<evidence type="ECO:0000313" key="2">
    <source>
        <dbReference type="EMBL" id="CAB4904120.1"/>
    </source>
</evidence>
<feature type="domain" description="Gene product 88" evidence="1">
    <location>
        <begin position="7"/>
        <end position="231"/>
    </location>
</feature>
<evidence type="ECO:0000259" key="1">
    <source>
        <dbReference type="Pfam" id="PF17338"/>
    </source>
</evidence>